<keyword evidence="6" id="KW-1185">Reference proteome</keyword>
<dbReference type="AlphaFoldDB" id="A0A2U8E5T5"/>
<gene>
    <name evidence="5" type="ORF">CKA38_14480</name>
</gene>
<feature type="domain" description="TonB-dependent receptor-like beta-barrel" evidence="4">
    <location>
        <begin position="264"/>
        <end position="756"/>
    </location>
</feature>
<evidence type="ECO:0000313" key="6">
    <source>
        <dbReference type="Proteomes" id="UP000244896"/>
    </source>
</evidence>
<dbReference type="Pfam" id="PF00593">
    <property type="entry name" value="TonB_dep_Rec_b-barrel"/>
    <property type="match status" value="1"/>
</dbReference>
<dbReference type="PANTHER" id="PTHR40980">
    <property type="entry name" value="PLUG DOMAIN-CONTAINING PROTEIN"/>
    <property type="match status" value="1"/>
</dbReference>
<dbReference type="Gene3D" id="2.40.170.20">
    <property type="entry name" value="TonB-dependent receptor, beta-barrel domain"/>
    <property type="match status" value="1"/>
</dbReference>
<dbReference type="PANTHER" id="PTHR40980:SF4">
    <property type="entry name" value="TONB-DEPENDENT RECEPTOR-LIKE BETA-BARREL DOMAIN-CONTAINING PROTEIN"/>
    <property type="match status" value="1"/>
</dbReference>
<accession>A0A2U8E5T5</accession>
<protein>
    <recommendedName>
        <fullName evidence="4">TonB-dependent receptor-like beta-barrel domain-containing protein</fullName>
    </recommendedName>
</protein>
<proteinExistence type="predicted"/>
<keyword evidence="2" id="KW-0472">Membrane</keyword>
<dbReference type="RefSeq" id="WP_108826202.1">
    <property type="nucleotide sequence ID" value="NZ_CP023004.1"/>
</dbReference>
<dbReference type="InterPro" id="IPR036942">
    <property type="entry name" value="Beta-barrel_TonB_sf"/>
</dbReference>
<evidence type="ECO:0000256" key="1">
    <source>
        <dbReference type="ARBA" id="ARBA00004442"/>
    </source>
</evidence>
<name>A0A2U8E5T5_9BACT</name>
<organism evidence="5 6">
    <name type="scientific">Ereboglobus luteus</name>
    <dbReference type="NCBI Taxonomy" id="1796921"/>
    <lineage>
        <taxon>Bacteria</taxon>
        <taxon>Pseudomonadati</taxon>
        <taxon>Verrucomicrobiota</taxon>
        <taxon>Opitutia</taxon>
        <taxon>Opitutales</taxon>
        <taxon>Opitutaceae</taxon>
        <taxon>Ereboglobus</taxon>
    </lineage>
</organism>
<keyword evidence="3" id="KW-0998">Cell outer membrane</keyword>
<comment type="subcellular location">
    <subcellularLocation>
        <location evidence="1">Cell outer membrane</location>
    </subcellularLocation>
</comment>
<reference evidence="5 6" key="1">
    <citation type="journal article" date="2018" name="Syst. Appl. Microbiol.">
        <title>Ereboglobus luteus gen. nov. sp. nov. from cockroach guts, and new insights into the oxygen relationship of the genera Opitutus and Didymococcus (Verrucomicrobia: Opitutaceae).</title>
        <authorList>
            <person name="Tegtmeier D."/>
            <person name="Belitz A."/>
            <person name="Radek R."/>
            <person name="Heimerl T."/>
            <person name="Brune A."/>
        </authorList>
    </citation>
    <scope>NUCLEOTIDE SEQUENCE [LARGE SCALE GENOMIC DNA]</scope>
    <source>
        <strain evidence="5 6">Ho45</strain>
    </source>
</reference>
<evidence type="ECO:0000256" key="3">
    <source>
        <dbReference type="ARBA" id="ARBA00023237"/>
    </source>
</evidence>
<evidence type="ECO:0000256" key="2">
    <source>
        <dbReference type="ARBA" id="ARBA00023136"/>
    </source>
</evidence>
<evidence type="ECO:0000313" key="5">
    <source>
        <dbReference type="EMBL" id="AWI10298.1"/>
    </source>
</evidence>
<dbReference type="InterPro" id="IPR000531">
    <property type="entry name" value="Beta-barrel_TonB"/>
</dbReference>
<dbReference type="EMBL" id="CP023004">
    <property type="protein sequence ID" value="AWI10298.1"/>
    <property type="molecule type" value="Genomic_DNA"/>
</dbReference>
<dbReference type="KEGG" id="elut:CKA38_14480"/>
<dbReference type="SUPFAM" id="SSF56935">
    <property type="entry name" value="Porins"/>
    <property type="match status" value="1"/>
</dbReference>
<dbReference type="Proteomes" id="UP000244896">
    <property type="component" value="Chromosome"/>
</dbReference>
<dbReference type="GO" id="GO:0009279">
    <property type="term" value="C:cell outer membrane"/>
    <property type="evidence" value="ECO:0007669"/>
    <property type="project" value="UniProtKB-SubCell"/>
</dbReference>
<dbReference type="OrthoDB" id="9768470at2"/>
<sequence>MISLNSMESIDISRTISADVDASAPAGTINLRSKTAFDRRGTRFAARLVVNAHSSALTLDKTLGPDDDRGSLKVRPGFLAEFSTAVRNKYGLIINISESNIYSVTHRTGLVTDYVPTAADPRPQLPNNFYFQEQPRMNHRFAATIRGDWRVTPRLTLGATINYNKTDTWSTLRKVAFSAGLGTNRASSLNVIGNAPMYSFETTGTTAYAQAEQRASVLNSRYFAPQVRLEYKLRDLTLDATVAYSDSKSVSDGYGQKGAAYFARANARGINFRSTRTPGAATSDFTVTQLSGGDISTGASFNRDTTLFVEDGRKNTRKDFTAQANASAITRWLLPIHWKAGLKSHQQKRTFDQPYWLKRIAYTDTSAANISAQNASFKSARDFDFGDLGGSIITPSGGTVFMFDPAAIARVWDEDQTRDAADRIFRPAPTVADYYNTNVLYHRNFRERIDAGYLMGTTTFLDKRLTVRAGIRYEDTNVKIHEPNPRSAREVEKEGHTIGASTGYATTTEGINYQFFSLPQATRKYDYDNFFPSASLKYLIRPNLVFQLGYGATIRRPNYDDLIGVINVMSSQNRISIPNINLRPEKAKTFSARLAWYLKRAGQLSVAVYQNNIDSKIQNEEVPVESYDDVLADQYPGYNVSTRFNSGGQVTTRSMELSWSQNLGLITPVLRPVSLRANYTRTYADTIVSNLVPHTINAGISYSWRAWSFNVNCNWSDDFPIVANGERIRRHRAQTDISGDWRISPRYTISFSVRNVFDARYVWQEKRGDNPLTLYLTDRTGSVISLSVKGQW</sequence>
<evidence type="ECO:0000259" key="4">
    <source>
        <dbReference type="Pfam" id="PF00593"/>
    </source>
</evidence>